<dbReference type="Proteomes" id="UP001201449">
    <property type="component" value="Unassembled WGS sequence"/>
</dbReference>
<name>A0ABS9BUZ4_9BACT</name>
<proteinExistence type="predicted"/>
<dbReference type="RefSeq" id="WP_234861210.1">
    <property type="nucleotide sequence ID" value="NZ_JAKEVZ010000006.1"/>
</dbReference>
<evidence type="ECO:0000313" key="2">
    <source>
        <dbReference type="Proteomes" id="UP001201449"/>
    </source>
</evidence>
<accession>A0ABS9BUZ4</accession>
<dbReference type="EMBL" id="JAKEVZ010000006">
    <property type="protein sequence ID" value="MCF1751175.1"/>
    <property type="molecule type" value="Genomic_DNA"/>
</dbReference>
<keyword evidence="2" id="KW-1185">Reference proteome</keyword>
<comment type="caution">
    <text evidence="1">The sequence shown here is derived from an EMBL/GenBank/DDBJ whole genome shotgun (WGS) entry which is preliminary data.</text>
</comment>
<organism evidence="1 2">
    <name type="scientific">Mariniradius sediminis</name>
    <dbReference type="NCBI Taxonomy" id="2909237"/>
    <lineage>
        <taxon>Bacteria</taxon>
        <taxon>Pseudomonadati</taxon>
        <taxon>Bacteroidota</taxon>
        <taxon>Cytophagia</taxon>
        <taxon>Cytophagales</taxon>
        <taxon>Cyclobacteriaceae</taxon>
        <taxon>Mariniradius</taxon>
    </lineage>
</organism>
<reference evidence="1 2" key="1">
    <citation type="submission" date="2022-01" db="EMBL/GenBank/DDBJ databases">
        <title>Mariniradius saccharolyticus sp. nov., isolated from sediment of a river.</title>
        <authorList>
            <person name="Liu H."/>
        </authorList>
    </citation>
    <scope>NUCLEOTIDE SEQUENCE [LARGE SCALE GENOMIC DNA]</scope>
    <source>
        <strain evidence="1 2">RY-2</strain>
    </source>
</reference>
<protein>
    <recommendedName>
        <fullName evidence="3">Lipocalin-like domain-containing protein</fullName>
    </recommendedName>
</protein>
<gene>
    <name evidence="1" type="ORF">L0U89_08835</name>
</gene>
<sequence length="61" mass="7161">MNTFQQEYKGNSTISNWNVTLTNRYQGKNQQFDAHFQAVKGGRLLYLNNRAGEEYMLVRIC</sequence>
<evidence type="ECO:0008006" key="3">
    <source>
        <dbReference type="Google" id="ProtNLM"/>
    </source>
</evidence>
<evidence type="ECO:0000313" key="1">
    <source>
        <dbReference type="EMBL" id="MCF1751175.1"/>
    </source>
</evidence>